<comment type="caution">
    <text evidence="3">The sequence shown here is derived from an EMBL/GenBank/DDBJ whole genome shotgun (WGS) entry which is preliminary data.</text>
</comment>
<dbReference type="Proteomes" id="UP000691718">
    <property type="component" value="Unassembled WGS sequence"/>
</dbReference>
<keyword evidence="4" id="KW-1185">Reference proteome</keyword>
<evidence type="ECO:0000256" key="1">
    <source>
        <dbReference type="PROSITE-ProRule" id="PRU00371"/>
    </source>
</evidence>
<dbReference type="GO" id="GO:0005634">
    <property type="term" value="C:nucleus"/>
    <property type="evidence" value="ECO:0007669"/>
    <property type="project" value="UniProtKB-SubCell"/>
</dbReference>
<evidence type="ECO:0000313" key="3">
    <source>
        <dbReference type="EMBL" id="CAG5051931.1"/>
    </source>
</evidence>
<comment type="subcellular location">
    <subcellularLocation>
        <location evidence="1">Nucleus</location>
    </subcellularLocation>
</comment>
<protein>
    <submittedName>
        <fullName evidence="3">(apollo) hypothetical protein</fullName>
    </submittedName>
</protein>
<accession>A0A8S3Y3B6</accession>
<evidence type="ECO:0000313" key="4">
    <source>
        <dbReference type="Proteomes" id="UP000691718"/>
    </source>
</evidence>
<proteinExistence type="predicted"/>
<dbReference type="GO" id="GO:0003677">
    <property type="term" value="F:DNA binding"/>
    <property type="evidence" value="ECO:0007669"/>
    <property type="project" value="InterPro"/>
</dbReference>
<reference evidence="3" key="1">
    <citation type="submission" date="2021-04" db="EMBL/GenBank/DDBJ databases">
        <authorList>
            <person name="Tunstrom K."/>
        </authorList>
    </citation>
    <scope>NUCLEOTIDE SEQUENCE</scope>
</reference>
<dbReference type="InterPro" id="IPR004210">
    <property type="entry name" value="BESS_motif"/>
</dbReference>
<feature type="domain" description="BESS" evidence="2">
    <location>
        <begin position="79"/>
        <end position="118"/>
    </location>
</feature>
<dbReference type="AlphaFoldDB" id="A0A8S3Y3B6"/>
<dbReference type="PROSITE" id="PS51031">
    <property type="entry name" value="BESS"/>
    <property type="match status" value="1"/>
</dbReference>
<organism evidence="3 4">
    <name type="scientific">Parnassius apollo</name>
    <name type="common">Apollo butterfly</name>
    <name type="synonym">Papilio apollo</name>
    <dbReference type="NCBI Taxonomy" id="110799"/>
    <lineage>
        <taxon>Eukaryota</taxon>
        <taxon>Metazoa</taxon>
        <taxon>Ecdysozoa</taxon>
        <taxon>Arthropoda</taxon>
        <taxon>Hexapoda</taxon>
        <taxon>Insecta</taxon>
        <taxon>Pterygota</taxon>
        <taxon>Neoptera</taxon>
        <taxon>Endopterygota</taxon>
        <taxon>Lepidoptera</taxon>
        <taxon>Glossata</taxon>
        <taxon>Ditrysia</taxon>
        <taxon>Papilionoidea</taxon>
        <taxon>Papilionidae</taxon>
        <taxon>Parnassiinae</taxon>
        <taxon>Parnassini</taxon>
        <taxon>Parnassius</taxon>
        <taxon>Parnassius</taxon>
    </lineage>
</organism>
<gene>
    <name evidence="3" type="ORF">PAPOLLO_LOCUS25234</name>
</gene>
<evidence type="ECO:0000259" key="2">
    <source>
        <dbReference type="PROSITE" id="PS51031"/>
    </source>
</evidence>
<dbReference type="OrthoDB" id="5984255at2759"/>
<dbReference type="EMBL" id="CAJQZP010001507">
    <property type="protein sequence ID" value="CAG5051931.1"/>
    <property type="molecule type" value="Genomic_DNA"/>
</dbReference>
<sequence>MNNAGSSRMVMVDTPTMNEKTDELPNKMKKSIEKVLKKKSQNTTMQTALLQYWKERDAERRAQILALTLNSNQEQEPDDDGIKSFSSHVGTMLRKLTPALRIEAKTKVFNLLADYELRSLSRGSDNSSPPSNSPLFDQNSQFLLTNTYSPISSISSPTSPI</sequence>
<name>A0A8S3Y3B6_PARAO</name>
<keyword evidence="1" id="KW-0539">Nucleus</keyword>